<dbReference type="SUPFAM" id="SSF109998">
    <property type="entry name" value="Triger factor/SurA peptide-binding domain-like"/>
    <property type="match status" value="1"/>
</dbReference>
<organism evidence="2 3">
    <name type="scientific">Halalkalibacter wakoensis JCM 9140</name>
    <dbReference type="NCBI Taxonomy" id="1236970"/>
    <lineage>
        <taxon>Bacteria</taxon>
        <taxon>Bacillati</taxon>
        <taxon>Bacillota</taxon>
        <taxon>Bacilli</taxon>
        <taxon>Bacillales</taxon>
        <taxon>Bacillaceae</taxon>
        <taxon>Halalkalibacter</taxon>
    </lineage>
</organism>
<name>W4Q341_9BACI</name>
<dbReference type="GO" id="GO:0015031">
    <property type="term" value="P:protein transport"/>
    <property type="evidence" value="ECO:0007669"/>
    <property type="project" value="InterPro"/>
</dbReference>
<proteinExistence type="predicted"/>
<dbReference type="InterPro" id="IPR037041">
    <property type="entry name" value="Trigger_fac_C_sf"/>
</dbReference>
<feature type="coiled-coil region" evidence="1">
    <location>
        <begin position="26"/>
        <end position="53"/>
    </location>
</feature>
<dbReference type="GO" id="GO:0006457">
    <property type="term" value="P:protein folding"/>
    <property type="evidence" value="ECO:0007669"/>
    <property type="project" value="InterPro"/>
</dbReference>
<sequence length="70" mass="7928">MMIRKMIGILLMIGIISACSHPEEAVKSEDELREEIRGELEEEMKEAAKEEVQSEISNEVIEAEEATVDH</sequence>
<dbReference type="AlphaFoldDB" id="W4Q341"/>
<reference evidence="2" key="1">
    <citation type="journal article" date="2014" name="Genome Announc.">
        <title>Draft Genome Sequences of Three Alkaliphilic Bacillus Strains, Bacillus wakoensis JCM 9140T, Bacillus akibai JCM 9157T, and Bacillus hemicellulosilyticus JCM 9152T.</title>
        <authorList>
            <person name="Yuki M."/>
            <person name="Oshima K."/>
            <person name="Suda W."/>
            <person name="Oshida Y."/>
            <person name="Kitamura K."/>
            <person name="Iida T."/>
            <person name="Hattori M."/>
            <person name="Ohkuma M."/>
        </authorList>
    </citation>
    <scope>NUCLEOTIDE SEQUENCE [LARGE SCALE GENOMIC DNA]</scope>
    <source>
        <strain evidence="2">JCM 9140</strain>
    </source>
</reference>
<evidence type="ECO:0000256" key="1">
    <source>
        <dbReference type="SAM" id="Coils"/>
    </source>
</evidence>
<protein>
    <submittedName>
        <fullName evidence="2">Uncharacterized protein</fullName>
    </submittedName>
</protein>
<dbReference type="Gene3D" id="1.10.3120.10">
    <property type="entry name" value="Trigger factor, C-terminal domain"/>
    <property type="match status" value="1"/>
</dbReference>
<evidence type="ECO:0000313" key="2">
    <source>
        <dbReference type="EMBL" id="GAE26471.1"/>
    </source>
</evidence>
<dbReference type="EMBL" id="BAUT01000025">
    <property type="protein sequence ID" value="GAE26471.1"/>
    <property type="molecule type" value="Genomic_DNA"/>
</dbReference>
<dbReference type="InterPro" id="IPR027304">
    <property type="entry name" value="Trigger_fact/SurA_dom_sf"/>
</dbReference>
<keyword evidence="1" id="KW-0175">Coiled coil</keyword>
<evidence type="ECO:0000313" key="3">
    <source>
        <dbReference type="Proteomes" id="UP000018890"/>
    </source>
</evidence>
<accession>W4Q341</accession>
<keyword evidence="3" id="KW-1185">Reference proteome</keyword>
<dbReference type="PROSITE" id="PS51257">
    <property type="entry name" value="PROKAR_LIPOPROTEIN"/>
    <property type="match status" value="1"/>
</dbReference>
<dbReference type="Proteomes" id="UP000018890">
    <property type="component" value="Unassembled WGS sequence"/>
</dbReference>
<gene>
    <name evidence="2" type="ORF">JCM9140_2540</name>
</gene>
<comment type="caution">
    <text evidence="2">The sequence shown here is derived from an EMBL/GenBank/DDBJ whole genome shotgun (WGS) entry which is preliminary data.</text>
</comment>